<evidence type="ECO:0000256" key="8">
    <source>
        <dbReference type="ARBA" id="ARBA00022884"/>
    </source>
</evidence>
<dbReference type="PROSITE" id="PS50103">
    <property type="entry name" value="ZF_C3H1"/>
    <property type="match status" value="3"/>
</dbReference>
<name>A0ABR0M8I0_9PEZI</name>
<feature type="domain" description="C3H1-type" evidence="14">
    <location>
        <begin position="36"/>
        <end position="63"/>
    </location>
</feature>
<keyword evidence="8 12" id="KW-0694">RNA-binding</keyword>
<keyword evidence="6 11" id="KW-0863">Zinc-finger</keyword>
<reference evidence="15 16" key="1">
    <citation type="submission" date="2023-08" db="EMBL/GenBank/DDBJ databases">
        <title>Black Yeasts Isolated from many extreme environments.</title>
        <authorList>
            <person name="Coleine C."/>
            <person name="Stajich J.E."/>
            <person name="Selbmann L."/>
        </authorList>
    </citation>
    <scope>NUCLEOTIDE SEQUENCE [LARGE SCALE GENOMIC DNA]</scope>
    <source>
        <strain evidence="15 16">CCFEE 536</strain>
    </source>
</reference>
<dbReference type="InterPro" id="IPR045348">
    <property type="entry name" value="CPSF4/Yth1"/>
</dbReference>
<evidence type="ECO:0000256" key="11">
    <source>
        <dbReference type="PROSITE-ProRule" id="PRU00723"/>
    </source>
</evidence>
<organism evidence="15 16">
    <name type="scientific">Cryomyces antarcticus</name>
    <dbReference type="NCBI Taxonomy" id="329879"/>
    <lineage>
        <taxon>Eukaryota</taxon>
        <taxon>Fungi</taxon>
        <taxon>Dikarya</taxon>
        <taxon>Ascomycota</taxon>
        <taxon>Pezizomycotina</taxon>
        <taxon>Dothideomycetes</taxon>
        <taxon>Dothideomycetes incertae sedis</taxon>
        <taxon>Cryomyces</taxon>
    </lineage>
</organism>
<dbReference type="SUPFAM" id="SSF90229">
    <property type="entry name" value="CCCH zinc finger"/>
    <property type="match status" value="2"/>
</dbReference>
<dbReference type="PANTHER" id="PTHR23102">
    <property type="entry name" value="CLEAVAGE AND POLYADENYLATION SPECIFICITY FACTOR SUBUNIT 4-RELATED"/>
    <property type="match status" value="1"/>
</dbReference>
<feature type="zinc finger region" description="C3H1-type" evidence="11">
    <location>
        <begin position="96"/>
        <end position="118"/>
    </location>
</feature>
<dbReference type="Proteomes" id="UP001357485">
    <property type="component" value="Unassembled WGS sequence"/>
</dbReference>
<dbReference type="InterPro" id="IPR000571">
    <property type="entry name" value="Znf_CCCH"/>
</dbReference>
<evidence type="ECO:0000256" key="10">
    <source>
        <dbReference type="ARBA" id="ARBA00024826"/>
    </source>
</evidence>
<evidence type="ECO:0000256" key="7">
    <source>
        <dbReference type="ARBA" id="ARBA00022833"/>
    </source>
</evidence>
<dbReference type="InterPro" id="IPR036855">
    <property type="entry name" value="Znf_CCCH_sf"/>
</dbReference>
<evidence type="ECO:0000256" key="13">
    <source>
        <dbReference type="SAM" id="MobiDB-lite"/>
    </source>
</evidence>
<evidence type="ECO:0000256" key="1">
    <source>
        <dbReference type="ARBA" id="ARBA00004123"/>
    </source>
</evidence>
<feature type="compositionally biased region" description="Basic and acidic residues" evidence="13">
    <location>
        <begin position="157"/>
        <end position="189"/>
    </location>
</feature>
<keyword evidence="4 11" id="KW-0479">Metal-binding</keyword>
<proteinExistence type="inferred from homology"/>
<evidence type="ECO:0000256" key="12">
    <source>
        <dbReference type="RuleBase" id="RU369008"/>
    </source>
</evidence>
<feature type="domain" description="C3H1-type" evidence="14">
    <location>
        <begin position="96"/>
        <end position="118"/>
    </location>
</feature>
<protein>
    <recommendedName>
        <fullName evidence="12">mRNA 3'-end-processing protein</fullName>
    </recommendedName>
</protein>
<accession>A0ABR0M8I0</accession>
<evidence type="ECO:0000313" key="16">
    <source>
        <dbReference type="Proteomes" id="UP001357485"/>
    </source>
</evidence>
<dbReference type="SMART" id="SM00356">
    <property type="entry name" value="ZnF_C3H1"/>
    <property type="match status" value="3"/>
</dbReference>
<evidence type="ECO:0000256" key="5">
    <source>
        <dbReference type="ARBA" id="ARBA00022737"/>
    </source>
</evidence>
<comment type="caution">
    <text evidence="15">The sequence shown here is derived from an EMBL/GenBank/DDBJ whole genome shotgun (WGS) entry which is preliminary data.</text>
</comment>
<comment type="subcellular location">
    <subcellularLocation>
        <location evidence="1 12">Nucleus</location>
    </subcellularLocation>
</comment>
<evidence type="ECO:0000256" key="6">
    <source>
        <dbReference type="ARBA" id="ARBA00022771"/>
    </source>
</evidence>
<evidence type="ECO:0000256" key="4">
    <source>
        <dbReference type="ARBA" id="ARBA00022723"/>
    </source>
</evidence>
<evidence type="ECO:0000313" key="15">
    <source>
        <dbReference type="EMBL" id="KAK5295678.1"/>
    </source>
</evidence>
<keyword evidence="16" id="KW-1185">Reference proteome</keyword>
<evidence type="ECO:0000256" key="9">
    <source>
        <dbReference type="ARBA" id="ARBA00023242"/>
    </source>
</evidence>
<keyword evidence="3 12" id="KW-0507">mRNA processing</keyword>
<comment type="function">
    <text evidence="10 12">Component of the cleavage factor I (CF I) involved in pre-mRNA 3'-end processing.</text>
</comment>
<comment type="similarity">
    <text evidence="2 12">Belongs to the CPSF4/YTH1 family.</text>
</comment>
<evidence type="ECO:0000256" key="2">
    <source>
        <dbReference type="ARBA" id="ARBA00008907"/>
    </source>
</evidence>
<sequence length="230" mass="25181">MATPSPAPAPPAYTFAFTPLLTPLLAAKPSASTHHGPTSLVCKHYLRGLCKKGAACDFAHSYNLRGMPVCAYFARHGNCSNGDECLYAHTAAAPAPCASYARGFCPLGPRCAAAHVRVEKMCECYVAGFCPEGRACARGAHVRWKEDVPRPVPKKVPSREEEEREREEAERREREEEEREGERWRERRGGGGGGGWKDRGGRALIIAAAHRRGVRKRHAQSPAGYFPVSL</sequence>
<gene>
    <name evidence="15" type="primary">YTH1</name>
    <name evidence="15" type="ORF">LTR16_000922</name>
</gene>
<evidence type="ECO:0000256" key="3">
    <source>
        <dbReference type="ARBA" id="ARBA00022664"/>
    </source>
</evidence>
<feature type="compositionally biased region" description="Basic residues" evidence="13">
    <location>
        <begin position="209"/>
        <end position="219"/>
    </location>
</feature>
<feature type="zinc finger region" description="C3H1-type" evidence="11">
    <location>
        <begin position="36"/>
        <end position="63"/>
    </location>
</feature>
<dbReference type="Gene3D" id="4.10.1000.10">
    <property type="entry name" value="Zinc finger, CCCH-type"/>
    <property type="match status" value="1"/>
</dbReference>
<dbReference type="EMBL" id="JAVRRA010000036">
    <property type="protein sequence ID" value="KAK5295678.1"/>
    <property type="molecule type" value="Genomic_DNA"/>
</dbReference>
<dbReference type="Pfam" id="PF00642">
    <property type="entry name" value="zf-CCCH"/>
    <property type="match status" value="2"/>
</dbReference>
<keyword evidence="9 12" id="KW-0539">Nucleus</keyword>
<feature type="domain" description="C3H1-type" evidence="14">
    <location>
        <begin position="64"/>
        <end position="92"/>
    </location>
</feature>
<keyword evidence="5 12" id="KW-0677">Repeat</keyword>
<feature type="zinc finger region" description="C3H1-type" evidence="11">
    <location>
        <begin position="64"/>
        <end position="92"/>
    </location>
</feature>
<keyword evidence="7 11" id="KW-0862">Zinc</keyword>
<dbReference type="PANTHER" id="PTHR23102:SF24">
    <property type="entry name" value="CLEAVAGE AND POLYADENYLATION SPECIFICITY FACTOR SUBUNIT 4"/>
    <property type="match status" value="1"/>
</dbReference>
<feature type="region of interest" description="Disordered" evidence="13">
    <location>
        <begin position="148"/>
        <end position="230"/>
    </location>
</feature>
<evidence type="ECO:0000259" key="14">
    <source>
        <dbReference type="PROSITE" id="PS50103"/>
    </source>
</evidence>